<accession>A0A2A6FJL2</accession>
<evidence type="ECO:0000313" key="2">
    <source>
        <dbReference type="EMBL" id="PDQ21648.1"/>
    </source>
</evidence>
<comment type="caution">
    <text evidence="2">The sequence shown here is derived from an EMBL/GenBank/DDBJ whole genome shotgun (WGS) entry which is preliminary data.</text>
</comment>
<keyword evidence="2" id="KW-0378">Hydrolase</keyword>
<keyword evidence="2" id="KW-0255">Endonuclease</keyword>
<sequence>MKRRLWTEEEVRKAVALYVQTPFGKIHSGNPEIIQLALQIGRTPASVAYKLANLASLDETISQSGMSHASSLDREIWSEFFESLREESRQIVIEKRDSAGFSDEGTSVYLYENPGSLDRFGITKLRSRQGLFRTMVLSAYDFKCAVTGIEQPELLVAGHIKPWSVEIERRLDPRNGICLNRLHDRAFDLGLITFEADGRMLVSPHMKHESRSKITQMGDARLRMPRRFLPDQELLRYHRENRFLA</sequence>
<proteinExistence type="predicted"/>
<dbReference type="GO" id="GO:0004519">
    <property type="term" value="F:endonuclease activity"/>
    <property type="evidence" value="ECO:0007669"/>
    <property type="project" value="UniProtKB-KW"/>
</dbReference>
<reference evidence="2 3" key="1">
    <citation type="submission" date="2017-09" db="EMBL/GenBank/DDBJ databases">
        <title>Mesorhizobum sanjuanii sp. nov. isolated from nodules of Lotus tenuis in saline-alkaline lowlands of Flooding Pampa.</title>
        <authorList>
            <person name="Sannazzaro A.I."/>
            <person name="Torres Tejerizo G.A."/>
            <person name="Fontana F."/>
            <person name="Cumpa Velazquez L.M."/>
            <person name="Hansen L."/>
            <person name="Pistorio M."/>
            <person name="Estrella M.J."/>
        </authorList>
    </citation>
    <scope>NUCLEOTIDE SEQUENCE [LARGE SCALE GENOMIC DNA]</scope>
    <source>
        <strain evidence="2 3">BSA136</strain>
    </source>
</reference>
<evidence type="ECO:0000259" key="1">
    <source>
        <dbReference type="Pfam" id="PF13391"/>
    </source>
</evidence>
<keyword evidence="3" id="KW-1185">Reference proteome</keyword>
<dbReference type="Proteomes" id="UP000219182">
    <property type="component" value="Unassembled WGS sequence"/>
</dbReference>
<dbReference type="AlphaFoldDB" id="A0A2A6FJL2"/>
<dbReference type="Pfam" id="PF13391">
    <property type="entry name" value="HNH_2"/>
    <property type="match status" value="1"/>
</dbReference>
<name>A0A2A6FJL2_9HYPH</name>
<protein>
    <submittedName>
        <fullName evidence="2">Restriction endonuclease</fullName>
    </submittedName>
</protein>
<dbReference type="EMBL" id="NWQG01000043">
    <property type="protein sequence ID" value="PDQ21648.1"/>
    <property type="molecule type" value="Genomic_DNA"/>
</dbReference>
<organism evidence="2 3">
    <name type="scientific">Mesorhizobium sanjuanii</name>
    <dbReference type="NCBI Taxonomy" id="2037900"/>
    <lineage>
        <taxon>Bacteria</taxon>
        <taxon>Pseudomonadati</taxon>
        <taxon>Pseudomonadota</taxon>
        <taxon>Alphaproteobacteria</taxon>
        <taxon>Hyphomicrobiales</taxon>
        <taxon>Phyllobacteriaceae</taxon>
        <taxon>Mesorhizobium</taxon>
    </lineage>
</organism>
<evidence type="ECO:0000313" key="3">
    <source>
        <dbReference type="Proteomes" id="UP000219182"/>
    </source>
</evidence>
<keyword evidence="2" id="KW-0540">Nuclease</keyword>
<gene>
    <name evidence="2" type="ORF">CN311_08340</name>
</gene>
<dbReference type="InterPro" id="IPR003615">
    <property type="entry name" value="HNH_nuc"/>
</dbReference>
<feature type="domain" description="HNH nuclease" evidence="1">
    <location>
        <begin position="144"/>
        <end position="195"/>
    </location>
</feature>